<keyword evidence="1" id="KW-0472">Membrane</keyword>
<keyword evidence="1" id="KW-0812">Transmembrane</keyword>
<feature type="transmembrane region" description="Helical" evidence="1">
    <location>
        <begin position="57"/>
        <end position="82"/>
    </location>
</feature>
<dbReference type="eggNOG" id="arCOG02438">
    <property type="taxonomic scope" value="Archaea"/>
</dbReference>
<organism evidence="2 3">
    <name type="scientific">Halostagnicola larsenii XH-48</name>
    <dbReference type="NCBI Taxonomy" id="797299"/>
    <lineage>
        <taxon>Archaea</taxon>
        <taxon>Methanobacteriati</taxon>
        <taxon>Methanobacteriota</taxon>
        <taxon>Stenosarchaea group</taxon>
        <taxon>Halobacteria</taxon>
        <taxon>Halobacteriales</taxon>
        <taxon>Natrialbaceae</taxon>
        <taxon>Halostagnicola</taxon>
    </lineage>
</organism>
<dbReference type="PANTHER" id="PTHR43471:SF1">
    <property type="entry name" value="ABC TRANSPORTER PERMEASE PROTEIN NOSY-RELATED"/>
    <property type="match status" value="1"/>
</dbReference>
<dbReference type="Pfam" id="PF12679">
    <property type="entry name" value="ABC2_membrane_2"/>
    <property type="match status" value="1"/>
</dbReference>
<sequence>MAVDTVSRLTLYVREDVRDTVRERQAQVILGLYALVGFWVANNAATNPAIDPADVDLSAVLASPLVMLTPLIVLGFFCSSLVEKRTSGALTVVLGLPFSRKTVVLGTLIGRSILITAAILIATVVALPVGYFRGVSIDPVTLVGSTLVVVLLGIVFTAIAVLISTVTRTATRATVTAFVTFIVFAFNIWAQFPRLGVYVTHGLSYPESFPAWYDFVVALNPMAAYTYLVAETFPALEGGIFIRAPQEPAFFERPPFALAVLLGWIVFATWLGHRRFRATDL</sequence>
<dbReference type="GeneID" id="25146589"/>
<feature type="transmembrane region" description="Helical" evidence="1">
    <location>
        <begin position="103"/>
        <end position="130"/>
    </location>
</feature>
<dbReference type="GO" id="GO:0005886">
    <property type="term" value="C:plasma membrane"/>
    <property type="evidence" value="ECO:0007669"/>
    <property type="project" value="UniProtKB-SubCell"/>
</dbReference>
<keyword evidence="1" id="KW-1133">Transmembrane helix</keyword>
<feature type="transmembrane region" description="Helical" evidence="1">
    <location>
        <begin position="175"/>
        <end position="192"/>
    </location>
</feature>
<evidence type="ECO:0000313" key="3">
    <source>
        <dbReference type="Proteomes" id="UP000019024"/>
    </source>
</evidence>
<evidence type="ECO:0000313" key="2">
    <source>
        <dbReference type="EMBL" id="AHG01198.1"/>
    </source>
</evidence>
<gene>
    <name evidence="2" type="ORF">HALLA_19580</name>
</gene>
<evidence type="ECO:0008006" key="4">
    <source>
        <dbReference type="Google" id="ProtNLM"/>
    </source>
</evidence>
<name>W0JVV2_9EURY</name>
<evidence type="ECO:0000256" key="1">
    <source>
        <dbReference type="SAM" id="Phobius"/>
    </source>
</evidence>
<dbReference type="KEGG" id="hlr:HALLA_19580"/>
<dbReference type="Proteomes" id="UP000019024">
    <property type="component" value="Chromosome"/>
</dbReference>
<proteinExistence type="predicted"/>
<dbReference type="AlphaFoldDB" id="W0JVV2"/>
<keyword evidence="3" id="KW-1185">Reference proteome</keyword>
<dbReference type="RefSeq" id="WP_049953914.1">
    <property type="nucleotide sequence ID" value="NZ_CP007055.1"/>
</dbReference>
<dbReference type="STRING" id="797299.HALLA_19580"/>
<dbReference type="HOGENOM" id="CLU_071765_0_1_2"/>
<dbReference type="PANTHER" id="PTHR43471">
    <property type="entry name" value="ABC TRANSPORTER PERMEASE"/>
    <property type="match status" value="1"/>
</dbReference>
<dbReference type="EMBL" id="CP007055">
    <property type="protein sequence ID" value="AHG01198.1"/>
    <property type="molecule type" value="Genomic_DNA"/>
</dbReference>
<accession>W0JVV2</accession>
<feature type="transmembrane region" description="Helical" evidence="1">
    <location>
        <begin position="142"/>
        <end position="163"/>
    </location>
</feature>
<feature type="transmembrane region" description="Helical" evidence="1">
    <location>
        <begin position="256"/>
        <end position="273"/>
    </location>
</feature>
<protein>
    <recommendedName>
        <fullName evidence="4">ABC transporter</fullName>
    </recommendedName>
</protein>
<dbReference type="OrthoDB" id="86287at2157"/>
<feature type="transmembrane region" description="Helical" evidence="1">
    <location>
        <begin position="28"/>
        <end position="45"/>
    </location>
</feature>
<reference evidence="2 3" key="1">
    <citation type="submission" date="2014-01" db="EMBL/GenBank/DDBJ databases">
        <authorList>
            <consortium name="DOE Joint Genome Institute"/>
            <person name="Anderson I."/>
            <person name="Huntemann M."/>
            <person name="Han J."/>
            <person name="Chen A."/>
            <person name="Kyrpides N."/>
            <person name="Mavromatis K."/>
            <person name="Markowitz V."/>
            <person name="Palaniappan K."/>
            <person name="Ivanova N."/>
            <person name="Schaumberg A."/>
            <person name="Pati A."/>
            <person name="Liolios K."/>
            <person name="Nordberg H.P."/>
            <person name="Cantor M.N."/>
            <person name="Hua S.X."/>
            <person name="Woyke T."/>
        </authorList>
    </citation>
    <scope>NUCLEOTIDE SEQUENCE [LARGE SCALE GENOMIC DNA]</scope>
    <source>
        <strain evidence="2 3">XH-48</strain>
    </source>
</reference>
<dbReference type="GO" id="GO:0140359">
    <property type="term" value="F:ABC-type transporter activity"/>
    <property type="evidence" value="ECO:0007669"/>
    <property type="project" value="InterPro"/>
</dbReference>